<comment type="caution">
    <text evidence="2">The sequence shown here is derived from an EMBL/GenBank/DDBJ whole genome shotgun (WGS) entry which is preliminary data.</text>
</comment>
<reference evidence="2 3" key="1">
    <citation type="journal article" date="2017" name="Syst. Appl. Microbiol.">
        <title>Pseudomonas caspiana sp. nov., a citrus pathogen in the Pseudomonas syringae phylogenetic group.</title>
        <authorList>
            <person name="Busquets A."/>
            <person name="Gomila M."/>
            <person name="Beiki F."/>
            <person name="Mulet M."/>
            <person name="Rahimian H."/>
            <person name="Garcia-Valdes E."/>
            <person name="Lalucat J."/>
        </authorList>
    </citation>
    <scope>NUCLEOTIDE SEQUENCE [LARGE SCALE GENOMIC DNA]</scope>
    <source>
        <strain evidence="2 3">FBF102</strain>
    </source>
</reference>
<name>A0A1Y3NXD8_9PSED</name>
<keyword evidence="3" id="KW-1185">Reference proteome</keyword>
<evidence type="ECO:0000256" key="1">
    <source>
        <dbReference type="SAM" id="MobiDB-lite"/>
    </source>
</evidence>
<dbReference type="Proteomes" id="UP000195440">
    <property type="component" value="Unassembled WGS sequence"/>
</dbReference>
<protein>
    <submittedName>
        <fullName evidence="2">Uncharacterized protein</fullName>
    </submittedName>
</protein>
<dbReference type="AlphaFoldDB" id="A0A1Y3NXD8"/>
<evidence type="ECO:0000313" key="2">
    <source>
        <dbReference type="EMBL" id="OUM72260.1"/>
    </source>
</evidence>
<proteinExistence type="predicted"/>
<dbReference type="EMBL" id="LOHF01000018">
    <property type="protein sequence ID" value="OUM72260.1"/>
    <property type="molecule type" value="Genomic_DNA"/>
</dbReference>
<sequence length="235" mass="26331">MDRRQLGAEASRIMSRMAESNWRLDRADYKIELPDTTDPELLKRARQAAEYVARYAHGHVGATNPFAGLSREQLNLIVYDEEGPYTMDERSAACSAVLKIEGKWNHALWGPERLESAANNGRTPMFLTEVLAHYRTLEPIEQAQYPDIYESRLEREIKEASDPNFSDKKSDFELLSLFEFLARYGFPGDKKKPGMLDEDLNGTPSMAVNTNQASNLTTSNLSPDASPTPAAAGRS</sequence>
<feature type="compositionally biased region" description="Polar residues" evidence="1">
    <location>
        <begin position="202"/>
        <end position="225"/>
    </location>
</feature>
<gene>
    <name evidence="2" type="ORF">AUC60_19120</name>
</gene>
<evidence type="ECO:0000313" key="3">
    <source>
        <dbReference type="Proteomes" id="UP000195440"/>
    </source>
</evidence>
<feature type="region of interest" description="Disordered" evidence="1">
    <location>
        <begin position="191"/>
        <end position="235"/>
    </location>
</feature>
<organism evidence="2 3">
    <name type="scientific">Pseudomonas caspiana</name>
    <dbReference type="NCBI Taxonomy" id="1451454"/>
    <lineage>
        <taxon>Bacteria</taxon>
        <taxon>Pseudomonadati</taxon>
        <taxon>Pseudomonadota</taxon>
        <taxon>Gammaproteobacteria</taxon>
        <taxon>Pseudomonadales</taxon>
        <taxon>Pseudomonadaceae</taxon>
        <taxon>Pseudomonas</taxon>
    </lineage>
</organism>
<accession>A0A1Y3NXD8</accession>